<dbReference type="GO" id="GO:0005634">
    <property type="term" value="C:nucleus"/>
    <property type="evidence" value="ECO:0007669"/>
    <property type="project" value="UniProtKB-SubCell"/>
</dbReference>
<dbReference type="GO" id="GO:0033962">
    <property type="term" value="P:P-body assembly"/>
    <property type="evidence" value="ECO:0007669"/>
    <property type="project" value="TreeGrafter"/>
</dbReference>
<feature type="region of interest" description="Disordered" evidence="7">
    <location>
        <begin position="209"/>
        <end position="233"/>
    </location>
</feature>
<evidence type="ECO:0000259" key="8">
    <source>
        <dbReference type="Pfam" id="PF09770"/>
    </source>
</evidence>
<dbReference type="PANTHER" id="PTHR21551">
    <property type="entry name" value="TOPOISOMERASE II-ASSOCIATED PROTEIN PAT1"/>
    <property type="match status" value="1"/>
</dbReference>
<comment type="subcellular location">
    <subcellularLocation>
        <location evidence="2">Cytoplasm</location>
        <location evidence="2">P-body</location>
    </subcellularLocation>
    <subcellularLocation>
        <location evidence="1">Nucleus</location>
    </subcellularLocation>
</comment>
<dbReference type="AlphaFoldDB" id="A0A225B5X5"/>
<accession>A0A225B5X5</accession>
<dbReference type="GO" id="GO:0000932">
    <property type="term" value="C:P-body"/>
    <property type="evidence" value="ECO:0007669"/>
    <property type="project" value="UniProtKB-SubCell"/>
</dbReference>
<dbReference type="STRING" id="1441469.A0A225B5X5"/>
<dbReference type="GO" id="GO:0003723">
    <property type="term" value="F:RNA binding"/>
    <property type="evidence" value="ECO:0007669"/>
    <property type="project" value="UniProtKB-KW"/>
</dbReference>
<feature type="compositionally biased region" description="Polar residues" evidence="7">
    <location>
        <begin position="59"/>
        <end position="69"/>
    </location>
</feature>
<evidence type="ECO:0000256" key="1">
    <source>
        <dbReference type="ARBA" id="ARBA00004123"/>
    </source>
</evidence>
<sequence>MQRRSDESAAAARQAGIEHCSDEREDERREETTEEQRKRSVKLNTEEIEDSQALRHSGIQASAQTTRQSGKCEIPIWMPSSSSRRYPSSLLVHHDMSFFGFDTSLPRDRQAGQQSRGIFENPDPFAEVARAQAQGFHDGDDDAIDFEDTYDGLGDQLDTDQDAFNDDTFGGGDSVGKDFDFFGTTAQISDVMTEEQVLYNLQNPKSSAPLPLNETAAQAPAPVSAPSVPRLPKKTGYERYQDPGFIPEITAKSSVWGTTAQPKKQQVAEPAPAVAAPARKMLSLEEVEAQLRQQPPHPSHLAQPMPMPRGQQMAPPPEAFPPIAAAELMALEQQALAMGISPAQLLQRLQHIPPGQFIPGPPGPQQVPLPRQPSIPPQQQRQPAAPPPAHRPQQPSLAPPPSDVPVITDPQQLMNLTEEQRMAYLMEDAKRAKRNHKIFLLSRGNGLMTPQDKNFITRIQLQQLVAATGNINDPDIESLLSEDFYYQVYSQIRGAPRQHPRQPLGHFAQTYLFQTGNRTGGHGRRQYQNADNHMQRMQQQVQRAVEAAKAKPKNQQLIIEGSLGRISFSNAKTPKPLLNIKRPEGAEGMKPKRTTADLSASDRKSVLNNIESVYDILMRMEDLERTMPPPPEESDPQSVEMHMKWRQNMQALNSKLWQSMRVLEPIVPGSSVPHPFIAFLSYPKGKKAIPRLFRQIDQEQRITVLTMIVVNLDTLDVVRKGLLNPGETQLPAASREDIELFSQAVMPSLLGYVNEASFNIIIGLLGLVLAQTHVQFVARTRVGLGIMTMLLSRAAIIKEAGQAEEYDWQQWIEKFNQLFDALEPGLADIFPGTINTGDDMYVWQFLAAIGIGASQEQQQRLVIAVKDRVMETVAQSKTLPADMASQRLNNVNLFMRAIGLDVELLG</sequence>
<evidence type="ECO:0000256" key="7">
    <source>
        <dbReference type="SAM" id="MobiDB-lite"/>
    </source>
</evidence>
<dbReference type="GO" id="GO:0000290">
    <property type="term" value="P:deadenylation-dependent decapping of nuclear-transcribed mRNA"/>
    <property type="evidence" value="ECO:0007669"/>
    <property type="project" value="InterPro"/>
</dbReference>
<keyword evidence="4" id="KW-0963">Cytoplasm</keyword>
<dbReference type="EMBL" id="LFMY01000004">
    <property type="protein sequence ID" value="OKL61307.1"/>
    <property type="molecule type" value="Genomic_DNA"/>
</dbReference>
<evidence type="ECO:0000256" key="6">
    <source>
        <dbReference type="ARBA" id="ARBA00023242"/>
    </source>
</evidence>
<comment type="similarity">
    <text evidence="3">Belongs to the PAT1 family.</text>
</comment>
<feature type="region of interest" description="Disordered" evidence="7">
    <location>
        <begin position="1"/>
        <end position="70"/>
    </location>
</feature>
<evidence type="ECO:0000256" key="2">
    <source>
        <dbReference type="ARBA" id="ARBA00004201"/>
    </source>
</evidence>
<name>A0A225B5X5_TALAT</name>
<feature type="compositionally biased region" description="Low complexity" evidence="7">
    <location>
        <begin position="216"/>
        <end position="228"/>
    </location>
</feature>
<keyword evidence="6" id="KW-0539">Nucleus</keyword>
<dbReference type="RefSeq" id="XP_020121428.1">
    <property type="nucleotide sequence ID" value="XM_020265863.1"/>
</dbReference>
<feature type="compositionally biased region" description="Basic and acidic residues" evidence="7">
    <location>
        <begin position="581"/>
        <end position="590"/>
    </location>
</feature>
<feature type="region of interest" description="Disordered" evidence="7">
    <location>
        <begin position="289"/>
        <end position="319"/>
    </location>
</feature>
<organism evidence="9 10">
    <name type="scientific">Talaromyces atroroseus</name>
    <dbReference type="NCBI Taxonomy" id="1441469"/>
    <lineage>
        <taxon>Eukaryota</taxon>
        <taxon>Fungi</taxon>
        <taxon>Dikarya</taxon>
        <taxon>Ascomycota</taxon>
        <taxon>Pezizomycotina</taxon>
        <taxon>Eurotiomycetes</taxon>
        <taxon>Eurotiomycetidae</taxon>
        <taxon>Eurotiales</taxon>
        <taxon>Trichocomaceae</taxon>
        <taxon>Talaromyces</taxon>
        <taxon>Talaromyces sect. Trachyspermi</taxon>
    </lineage>
</organism>
<evidence type="ECO:0000256" key="3">
    <source>
        <dbReference type="ARBA" id="ARBA00009138"/>
    </source>
</evidence>
<feature type="compositionally biased region" description="Basic and acidic residues" evidence="7">
    <location>
        <begin position="19"/>
        <end position="38"/>
    </location>
</feature>
<dbReference type="GeneID" id="31003306"/>
<dbReference type="Proteomes" id="UP000214365">
    <property type="component" value="Unassembled WGS sequence"/>
</dbReference>
<keyword evidence="10" id="KW-1185">Reference proteome</keyword>
<dbReference type="OrthoDB" id="74835at2759"/>
<feature type="region of interest" description="Disordered" evidence="7">
    <location>
        <begin position="575"/>
        <end position="600"/>
    </location>
</feature>
<dbReference type="InterPro" id="IPR019167">
    <property type="entry name" value="PAT1_dom"/>
</dbReference>
<feature type="compositionally biased region" description="Pro residues" evidence="7">
    <location>
        <begin position="359"/>
        <end position="376"/>
    </location>
</feature>
<feature type="region of interest" description="Disordered" evidence="7">
    <location>
        <begin position="352"/>
        <end position="408"/>
    </location>
</feature>
<evidence type="ECO:0000313" key="10">
    <source>
        <dbReference type="Proteomes" id="UP000214365"/>
    </source>
</evidence>
<protein>
    <recommendedName>
        <fullName evidence="8">mRNA decay factor PAT1 domain-containing protein</fullName>
    </recommendedName>
</protein>
<feature type="domain" description="mRNA decay factor PAT1" evidence="8">
    <location>
        <begin position="96"/>
        <end position="903"/>
    </location>
</feature>
<reference evidence="9 10" key="1">
    <citation type="submission" date="2015-06" db="EMBL/GenBank/DDBJ databases">
        <title>Talaromyces atroroseus IBT 11181 draft genome.</title>
        <authorList>
            <person name="Rasmussen K.B."/>
            <person name="Rasmussen S."/>
            <person name="Petersen B."/>
            <person name="Sicheritz-Ponten T."/>
            <person name="Mortensen U.H."/>
            <person name="Thrane U."/>
        </authorList>
    </citation>
    <scope>NUCLEOTIDE SEQUENCE [LARGE SCALE GENOMIC DNA]</scope>
    <source>
        <strain evidence="9 10">IBT 11181</strain>
    </source>
</reference>
<gene>
    <name evidence="9" type="ORF">UA08_03551</name>
</gene>
<dbReference type="PANTHER" id="PTHR21551:SF0">
    <property type="entry name" value="PROTEIN ASSOCIATED WITH TOPO II RELATED-1, ISOFORM A"/>
    <property type="match status" value="1"/>
</dbReference>
<evidence type="ECO:0000256" key="4">
    <source>
        <dbReference type="ARBA" id="ARBA00022490"/>
    </source>
</evidence>
<evidence type="ECO:0000313" key="9">
    <source>
        <dbReference type="EMBL" id="OKL61307.1"/>
    </source>
</evidence>
<comment type="caution">
    <text evidence="9">The sequence shown here is derived from an EMBL/GenBank/DDBJ whole genome shotgun (WGS) entry which is preliminary data.</text>
</comment>
<evidence type="ECO:0000256" key="5">
    <source>
        <dbReference type="ARBA" id="ARBA00022884"/>
    </source>
</evidence>
<proteinExistence type="inferred from homology"/>
<keyword evidence="5" id="KW-0694">RNA-binding</keyword>
<dbReference type="Pfam" id="PF09770">
    <property type="entry name" value="PAT1"/>
    <property type="match status" value="1"/>
</dbReference>
<dbReference type="InterPro" id="IPR039900">
    <property type="entry name" value="Pat1-like"/>
</dbReference>